<dbReference type="SUPFAM" id="SSF55424">
    <property type="entry name" value="FAD/NAD-linked reductases, dimerisation (C-terminal) domain"/>
    <property type="match status" value="1"/>
</dbReference>
<dbReference type="GO" id="GO:0005829">
    <property type="term" value="C:cytosol"/>
    <property type="evidence" value="ECO:0007669"/>
    <property type="project" value="TreeGrafter"/>
</dbReference>
<dbReference type="FunFam" id="3.50.50.60:FF:000051">
    <property type="entry name" value="Glutathione reductase"/>
    <property type="match status" value="1"/>
</dbReference>
<evidence type="ECO:0000256" key="7">
    <source>
        <dbReference type="ARBA" id="ARBA00023157"/>
    </source>
</evidence>
<evidence type="ECO:0000256" key="5">
    <source>
        <dbReference type="ARBA" id="ARBA00022857"/>
    </source>
</evidence>
<dbReference type="InterPro" id="IPR023753">
    <property type="entry name" value="FAD/NAD-binding_dom"/>
</dbReference>
<comment type="similarity">
    <text evidence="1 12">Belongs to the class-I pyridine nucleotide-disulfide oxidoreductase family.</text>
</comment>
<dbReference type="AlphaFoldDB" id="A0A511BS89"/>
<gene>
    <name evidence="15" type="primary">gor</name>
    <name evidence="15" type="ORF">SSA02_23180</name>
</gene>
<evidence type="ECO:0000256" key="10">
    <source>
        <dbReference type="PIRSR" id="PIRSR000350-3"/>
    </source>
</evidence>
<feature type="binding site" evidence="10">
    <location>
        <position position="269"/>
    </location>
    <ligand>
        <name>NAD(+)</name>
        <dbReference type="ChEBI" id="CHEBI:57540"/>
    </ligand>
</feature>
<dbReference type="GO" id="GO:0050660">
    <property type="term" value="F:flavin adenine dinucleotide binding"/>
    <property type="evidence" value="ECO:0007669"/>
    <property type="project" value="InterPro"/>
</dbReference>
<dbReference type="InterPro" id="IPR012999">
    <property type="entry name" value="Pyr_OxRdtase_I_AS"/>
</dbReference>
<dbReference type="Gene3D" id="3.30.390.30">
    <property type="match status" value="1"/>
</dbReference>
<keyword evidence="7" id="KW-1015">Disulfide bond</keyword>
<dbReference type="PRINTS" id="PR00368">
    <property type="entry name" value="FADPNR"/>
</dbReference>
<feature type="domain" description="Pyridine nucleotide-disulphide oxidoreductase dimerisation" evidence="13">
    <location>
        <begin position="344"/>
        <end position="451"/>
    </location>
</feature>
<dbReference type="Gene3D" id="3.50.50.60">
    <property type="entry name" value="FAD/NAD(P)-binding domain"/>
    <property type="match status" value="2"/>
</dbReference>
<evidence type="ECO:0000256" key="12">
    <source>
        <dbReference type="RuleBase" id="RU003691"/>
    </source>
</evidence>
<evidence type="ECO:0000256" key="2">
    <source>
        <dbReference type="ARBA" id="ARBA00011738"/>
    </source>
</evidence>
<evidence type="ECO:0000256" key="3">
    <source>
        <dbReference type="ARBA" id="ARBA00022630"/>
    </source>
</evidence>
<dbReference type="InterPro" id="IPR046952">
    <property type="entry name" value="GSHR/TRXR-like"/>
</dbReference>
<evidence type="ECO:0000259" key="14">
    <source>
        <dbReference type="Pfam" id="PF07992"/>
    </source>
</evidence>
<evidence type="ECO:0000256" key="4">
    <source>
        <dbReference type="ARBA" id="ARBA00022827"/>
    </source>
</evidence>
<dbReference type="InterPro" id="IPR016156">
    <property type="entry name" value="FAD/NAD-linked_Rdtase_dimer_sf"/>
</dbReference>
<evidence type="ECO:0000313" key="16">
    <source>
        <dbReference type="Proteomes" id="UP000321405"/>
    </source>
</evidence>
<evidence type="ECO:0000256" key="11">
    <source>
        <dbReference type="PIRSR" id="PIRSR000350-4"/>
    </source>
</evidence>
<evidence type="ECO:0000256" key="6">
    <source>
        <dbReference type="ARBA" id="ARBA00023002"/>
    </source>
</evidence>
<sequence>MPDFDLFVIGAGSGGVRCARIAAQNGARVGVAEARHWGGTCVNLGCVPKKLMVYASEGAELAADARAYGWDMQDKGHDWRTLIDAKDREIDRLDGIYRSMLDKAGVALFTGRARLVDSQTIEIGPGPLDETREPQRVTARRIVIATGGRPVRPPIEGAELGIVSDDAFHLDTRPASICIIGGGYIGVEFAGIFAGLGSKVDLVFRQSLPLRGFDNELREKLGDALPEHGIAVHAATSPERILPLSDGRRQVVLDNGETIETDCVFFATGRKPNIDGLGLEATRVKIAGGAVVVDQANETTDPGIYAIGDVTDRINLTPVAIAEGHVLAEHLFADHARSWSFDTTPKAVFFSEPLASVGKTEEEAASEGDIDIYSASFRPLRQTLTGRHRKAFMKLVVERESQKVVGVHMMGEAAAEIMQGMAIAVTAGLTKRDFDRTIGIHPTTAEEFVTMRSPTRQVSRREEG</sequence>
<evidence type="ECO:0000256" key="9">
    <source>
        <dbReference type="PIRSR" id="PIRSR000350-2"/>
    </source>
</evidence>
<dbReference type="Pfam" id="PF02852">
    <property type="entry name" value="Pyr_redox_dim"/>
    <property type="match status" value="1"/>
</dbReference>
<dbReference type="SUPFAM" id="SSF51905">
    <property type="entry name" value="FAD/NAD(P)-binding domain"/>
    <property type="match status" value="1"/>
</dbReference>
<evidence type="ECO:0000313" key="15">
    <source>
        <dbReference type="EMBL" id="GEL03155.1"/>
    </source>
</evidence>
<organism evidence="15 16">
    <name type="scientific">Swaminathania salitolerans</name>
    <dbReference type="NCBI Taxonomy" id="182838"/>
    <lineage>
        <taxon>Bacteria</taxon>
        <taxon>Pseudomonadati</taxon>
        <taxon>Pseudomonadota</taxon>
        <taxon>Alphaproteobacteria</taxon>
        <taxon>Acetobacterales</taxon>
        <taxon>Acetobacteraceae</taxon>
        <taxon>Swaminathania</taxon>
    </lineage>
</organism>
<proteinExistence type="inferred from homology"/>
<dbReference type="RefSeq" id="WP_147094222.1">
    <property type="nucleotide sequence ID" value="NZ_BJVC01000006.1"/>
</dbReference>
<dbReference type="EMBL" id="BJVC01000006">
    <property type="protein sequence ID" value="GEL03155.1"/>
    <property type="molecule type" value="Genomic_DNA"/>
</dbReference>
<keyword evidence="4 10" id="KW-0274">FAD</keyword>
<accession>A0A511BS89</accession>
<keyword evidence="5" id="KW-0521">NADP</keyword>
<feature type="active site" description="Proton acceptor" evidence="9">
    <location>
        <position position="441"/>
    </location>
</feature>
<keyword evidence="3 12" id="KW-0285">Flavoprotein</keyword>
<dbReference type="GO" id="GO:0004362">
    <property type="term" value="F:glutathione-disulfide reductase (NADPH) activity"/>
    <property type="evidence" value="ECO:0007669"/>
    <property type="project" value="TreeGrafter"/>
</dbReference>
<comment type="subunit">
    <text evidence="2">Homodimer.</text>
</comment>
<dbReference type="InterPro" id="IPR036188">
    <property type="entry name" value="FAD/NAD-bd_sf"/>
</dbReference>
<dbReference type="PRINTS" id="PR00411">
    <property type="entry name" value="PNDRDTASEI"/>
</dbReference>
<dbReference type="NCBIfam" id="NF004776">
    <property type="entry name" value="PRK06116.1"/>
    <property type="match status" value="1"/>
</dbReference>
<feature type="binding site" evidence="10">
    <location>
        <position position="309"/>
    </location>
    <ligand>
        <name>FAD</name>
        <dbReference type="ChEBI" id="CHEBI:57692"/>
    </ligand>
</feature>
<feature type="domain" description="FAD/NAD(P)-binding" evidence="14">
    <location>
        <begin position="4"/>
        <end position="324"/>
    </location>
</feature>
<evidence type="ECO:0000256" key="1">
    <source>
        <dbReference type="ARBA" id="ARBA00007532"/>
    </source>
</evidence>
<keyword evidence="6 12" id="KW-0560">Oxidoreductase</keyword>
<feature type="binding site" evidence="10">
    <location>
        <begin position="181"/>
        <end position="188"/>
    </location>
    <ligand>
        <name>NAD(+)</name>
        <dbReference type="ChEBI" id="CHEBI:57540"/>
    </ligand>
</feature>
<name>A0A511BS89_9PROT</name>
<dbReference type="Proteomes" id="UP000321405">
    <property type="component" value="Unassembled WGS sequence"/>
</dbReference>
<keyword evidence="8 12" id="KW-0676">Redox-active center</keyword>
<dbReference type="GO" id="GO:0034599">
    <property type="term" value="P:cellular response to oxidative stress"/>
    <property type="evidence" value="ECO:0007669"/>
    <property type="project" value="TreeGrafter"/>
</dbReference>
<dbReference type="OrthoDB" id="9764616at2"/>
<dbReference type="PROSITE" id="PS00076">
    <property type="entry name" value="PYRIDINE_REDOX_1"/>
    <property type="match status" value="1"/>
</dbReference>
<comment type="caution">
    <text evidence="15">The sequence shown here is derived from an EMBL/GenBank/DDBJ whole genome shotgun (WGS) entry which is preliminary data.</text>
</comment>
<dbReference type="InterPro" id="IPR001100">
    <property type="entry name" value="Pyr_nuc-diS_OxRdtase"/>
</dbReference>
<dbReference type="PANTHER" id="PTHR42737:SF2">
    <property type="entry name" value="GLUTATHIONE REDUCTASE"/>
    <property type="match status" value="1"/>
</dbReference>
<keyword evidence="10" id="KW-0520">NAD</keyword>
<keyword evidence="10" id="KW-0547">Nucleotide-binding</keyword>
<feature type="binding site" evidence="10">
    <location>
        <position position="50"/>
    </location>
    <ligand>
        <name>FAD</name>
        <dbReference type="ChEBI" id="CHEBI:57692"/>
    </ligand>
</feature>
<dbReference type="PANTHER" id="PTHR42737">
    <property type="entry name" value="GLUTATHIONE REDUCTASE"/>
    <property type="match status" value="1"/>
</dbReference>
<dbReference type="InterPro" id="IPR004099">
    <property type="entry name" value="Pyr_nucl-diS_OxRdtase_dimer"/>
</dbReference>
<comment type="cofactor">
    <cofactor evidence="10">
        <name>FAD</name>
        <dbReference type="ChEBI" id="CHEBI:57692"/>
    </cofactor>
    <text evidence="10">Binds 1 FAD per subunit.</text>
</comment>
<reference evidence="15 16" key="1">
    <citation type="submission" date="2019-07" db="EMBL/GenBank/DDBJ databases">
        <title>Whole genome shotgun sequence of Swaminathania salitolerans NBRC 104436.</title>
        <authorList>
            <person name="Hosoyama A."/>
            <person name="Uohara A."/>
            <person name="Ohji S."/>
            <person name="Ichikawa N."/>
        </authorList>
    </citation>
    <scope>NUCLEOTIDE SEQUENCE [LARGE SCALE GENOMIC DNA]</scope>
    <source>
        <strain evidence="15 16">NBRC 104436</strain>
    </source>
</reference>
<dbReference type="GO" id="GO:0006749">
    <property type="term" value="P:glutathione metabolic process"/>
    <property type="evidence" value="ECO:0007669"/>
    <property type="project" value="TreeGrafter"/>
</dbReference>
<protein>
    <submittedName>
        <fullName evidence="15">Glutathione reductase</fullName>
    </submittedName>
</protein>
<dbReference type="PIRSF" id="PIRSF000350">
    <property type="entry name" value="Mercury_reductase_MerA"/>
    <property type="match status" value="1"/>
</dbReference>
<evidence type="ECO:0000259" key="13">
    <source>
        <dbReference type="Pfam" id="PF02852"/>
    </source>
</evidence>
<evidence type="ECO:0000256" key="8">
    <source>
        <dbReference type="ARBA" id="ARBA00023284"/>
    </source>
</evidence>
<dbReference type="Pfam" id="PF07992">
    <property type="entry name" value="Pyr_redox_2"/>
    <property type="match status" value="1"/>
</dbReference>
<keyword evidence="16" id="KW-1185">Reference proteome</keyword>
<feature type="disulfide bond" description="Redox-active" evidence="11">
    <location>
        <begin position="41"/>
        <end position="46"/>
    </location>
</feature>
<dbReference type="GO" id="GO:0045454">
    <property type="term" value="P:cell redox homeostasis"/>
    <property type="evidence" value="ECO:0007669"/>
    <property type="project" value="InterPro"/>
</dbReference>